<dbReference type="OrthoDB" id="372866at2759"/>
<dbReference type="Proteomes" id="UP000219860">
    <property type="component" value="Chromosome 11"/>
</dbReference>
<proteinExistence type="predicted"/>
<gene>
    <name evidence="2" type="ORF">PBK173_000266800</name>
    <name evidence="4" type="ORF">PBNK65E_000258900</name>
    <name evidence="3" type="ORF">PBNK65NY_000258200</name>
    <name evidence="6" type="ORF">PBSP11A_000258200</name>
    <name evidence="5" type="ORF">PBSP11RLL_000258200</name>
</gene>
<keyword evidence="1" id="KW-1133">Transmembrane helix</keyword>
<sequence>MLLFGIYNFGLLLLQWNENIVLHNHINNEALTFVSFRLLAQSNVEPYDETNLENPFVLDAEENDNKLGSHITSIGPEVNVNSRVYKSIGNKDAHNKLKNDNISKKKNNDELNYEIKKGELIKEDPLNDKNEDGKILDKEEKNRQIVNNLKSDYLNSNEQLQKKYIEEIKLFDEETEDIPKALNDLLDDKIENLKLLMKEMLTRELQLIKERLHMCLKTDIKKCGLIKSKLLENQIEKANILRDKLLEDKYICTKMKIEDINSMKSLENSINNMGIRDRTKLKIKKHIKNYMDSDDSFEQVNIYNKIKKYITNDINPGIFRKIMHTLKIQEGVDSIGKSKLYHRITHNPLLLYIRRYVIFDLIVFIGTSQLMESAIVAIPITVVLLIILFFVVKFKSNITELFQKKKEKKKEKKKKR</sequence>
<dbReference type="OMA" id="EPYDETN"/>
<keyword evidence="1" id="KW-0472">Membrane</keyword>
<dbReference type="EMBL" id="LT608147">
    <property type="protein sequence ID" value="SCM23405.1"/>
    <property type="molecule type" value="Genomic_DNA"/>
</dbReference>
<dbReference type="Proteomes" id="UP000220214">
    <property type="component" value="Chromosome 11"/>
</dbReference>
<evidence type="ECO:0000313" key="7">
    <source>
        <dbReference type="Proteomes" id="UP000069549"/>
    </source>
</evidence>
<dbReference type="Proteomes" id="UP000516480">
    <property type="component" value="Chromosome 11"/>
</dbReference>
<dbReference type="EMBL" id="LT608259">
    <property type="protein sequence ID" value="SCO62817.1"/>
    <property type="molecule type" value="Genomic_DNA"/>
</dbReference>
<evidence type="ECO:0000313" key="10">
    <source>
        <dbReference type="Proteomes" id="UP000220214"/>
    </source>
</evidence>
<dbReference type="Proteomes" id="UP000069549">
    <property type="component" value="Chromosome 11"/>
</dbReference>
<dbReference type="EMBL" id="LT614637">
    <property type="protein sequence ID" value="SCN26575.1"/>
    <property type="molecule type" value="Genomic_DNA"/>
</dbReference>
<name>A0A0Y9XIR7_PLABE</name>
<evidence type="ECO:0000313" key="5">
    <source>
        <dbReference type="EMBL" id="SCO60838.1"/>
    </source>
</evidence>
<evidence type="ECO:0000313" key="8">
    <source>
        <dbReference type="Proteomes" id="UP000219860"/>
    </source>
</evidence>
<evidence type="ECO:0000313" key="4">
    <source>
        <dbReference type="EMBL" id="SCN26575.1"/>
    </source>
</evidence>
<evidence type="ECO:0000313" key="9">
    <source>
        <dbReference type="Proteomes" id="UP000219974"/>
    </source>
</evidence>
<evidence type="ECO:0000313" key="6">
    <source>
        <dbReference type="EMBL" id="SCO62817.1"/>
    </source>
</evidence>
<evidence type="ECO:0000256" key="1">
    <source>
        <dbReference type="SAM" id="Phobius"/>
    </source>
</evidence>
<evidence type="ECO:0000313" key="2">
    <source>
        <dbReference type="EMBL" id="CXI58991.1"/>
    </source>
</evidence>
<accession>A0A0Y9XIR7</accession>
<feature type="transmembrane region" description="Helical" evidence="1">
    <location>
        <begin position="373"/>
        <end position="392"/>
    </location>
</feature>
<protein>
    <submittedName>
        <fullName evidence="2">Uncharacterized protein</fullName>
    </submittedName>
</protein>
<dbReference type="EMBL" id="LT160031">
    <property type="protein sequence ID" value="CXI58991.1"/>
    <property type="molecule type" value="Genomic_DNA"/>
</dbReference>
<dbReference type="Proteomes" id="UP000219974">
    <property type="component" value="Chromosome 11"/>
</dbReference>
<keyword evidence="1" id="KW-0812">Transmembrane</keyword>
<dbReference type="AlphaFoldDB" id="A0A0Y9XIR7"/>
<dbReference type="EMBL" id="LT608275">
    <property type="protein sequence ID" value="SCO60838.1"/>
    <property type="molecule type" value="Genomic_DNA"/>
</dbReference>
<organism evidence="2 7">
    <name type="scientific">Plasmodium berghei</name>
    <dbReference type="NCBI Taxonomy" id="5821"/>
    <lineage>
        <taxon>Eukaryota</taxon>
        <taxon>Sar</taxon>
        <taxon>Alveolata</taxon>
        <taxon>Apicomplexa</taxon>
        <taxon>Aconoidasida</taxon>
        <taxon>Haemosporida</taxon>
        <taxon>Plasmodiidae</taxon>
        <taxon>Plasmodium</taxon>
        <taxon>Plasmodium (Vinckeia)</taxon>
    </lineage>
</organism>
<evidence type="ECO:0000313" key="3">
    <source>
        <dbReference type="EMBL" id="SCM23405.1"/>
    </source>
</evidence>
<evidence type="ECO:0000313" key="11">
    <source>
        <dbReference type="Proteomes" id="UP000516480"/>
    </source>
</evidence>
<dbReference type="VEuPathDB" id="PlasmoDB:PBANKA_1101100"/>
<reference evidence="2 7" key="1">
    <citation type="submission" date="2016-02" db="EMBL/GenBank/DDBJ databases">
        <authorList>
            <consortium name="Pathogen Informatics"/>
        </authorList>
    </citation>
    <scope>NUCLEOTIDE SEQUENCE [LARGE SCALE GENOMIC DNA]</scope>
    <source>
        <strain evidence="2 7">K173</strain>
        <strain evidence="3 11">NK65 ny</strain>
        <strain evidence="4 10">NK65e</strain>
        <strain evidence="6 8">SP11 Antwerpcl1</strain>
        <strain evidence="5 9">SP11 RLL</strain>
    </source>
</reference>